<dbReference type="SUPFAM" id="SSF54862">
    <property type="entry name" value="4Fe-4S ferredoxins"/>
    <property type="match status" value="1"/>
</dbReference>
<keyword evidence="3" id="KW-0349">Heme</keyword>
<proteinExistence type="inferred from homology"/>
<feature type="domain" description="4Fe-4S ferredoxin-type" evidence="8">
    <location>
        <begin position="166"/>
        <end position="195"/>
    </location>
</feature>
<keyword evidence="7" id="KW-0411">Iron-sulfur</keyword>
<keyword evidence="6" id="KW-0408">Iron</keyword>
<evidence type="ECO:0000256" key="1">
    <source>
        <dbReference type="ARBA" id="ARBA00010429"/>
    </source>
</evidence>
<dbReference type="InterPro" id="IPR006066">
    <property type="entry name" value="NO2/SO3_Rdtase_FeS/sirohaem_BS"/>
</dbReference>
<dbReference type="Pfam" id="PF03460">
    <property type="entry name" value="NIR_SIR_ferr"/>
    <property type="match status" value="1"/>
</dbReference>
<keyword evidence="4" id="KW-0479">Metal-binding</keyword>
<dbReference type="GO" id="GO:0009337">
    <property type="term" value="C:sulfite reductase complex (NADPH)"/>
    <property type="evidence" value="ECO:0007669"/>
    <property type="project" value="TreeGrafter"/>
</dbReference>
<evidence type="ECO:0000256" key="2">
    <source>
        <dbReference type="ARBA" id="ARBA00022485"/>
    </source>
</evidence>
<comment type="similarity">
    <text evidence="1">Belongs to the nitrite and sulfite reductase 4Fe-4S domain family.</text>
</comment>
<dbReference type="GO" id="GO:0000103">
    <property type="term" value="P:sulfate assimilation"/>
    <property type="evidence" value="ECO:0007669"/>
    <property type="project" value="TreeGrafter"/>
</dbReference>
<gene>
    <name evidence="9" type="ORF">LCGC14_0016230</name>
</gene>
<dbReference type="PANTHER" id="PTHR11493">
    <property type="entry name" value="SULFITE REDUCTASE [NADPH] SUBUNIT BETA-RELATED"/>
    <property type="match status" value="1"/>
</dbReference>
<evidence type="ECO:0000313" key="9">
    <source>
        <dbReference type="EMBL" id="KKO11147.1"/>
    </source>
</evidence>
<dbReference type="Pfam" id="PF01077">
    <property type="entry name" value="NIR_SIR"/>
    <property type="match status" value="1"/>
</dbReference>
<dbReference type="Gene3D" id="3.30.70.20">
    <property type="match status" value="1"/>
</dbReference>
<dbReference type="NCBIfam" id="TIGR02912">
    <property type="entry name" value="sulfite_red_C"/>
    <property type="match status" value="1"/>
</dbReference>
<evidence type="ECO:0000256" key="4">
    <source>
        <dbReference type="ARBA" id="ARBA00022723"/>
    </source>
</evidence>
<dbReference type="InterPro" id="IPR017896">
    <property type="entry name" value="4Fe4S_Fe-S-bd"/>
</dbReference>
<dbReference type="Gene3D" id="3.90.480.10">
    <property type="entry name" value="Sulfite Reductase Hemoprotein,Domain 2"/>
    <property type="match status" value="1"/>
</dbReference>
<dbReference type="PROSITE" id="PS00365">
    <property type="entry name" value="NIR_SIR"/>
    <property type="match status" value="1"/>
</dbReference>
<dbReference type="AlphaFoldDB" id="A0A0F9YG25"/>
<dbReference type="GO" id="GO:0046872">
    <property type="term" value="F:metal ion binding"/>
    <property type="evidence" value="ECO:0007669"/>
    <property type="project" value="UniProtKB-KW"/>
</dbReference>
<evidence type="ECO:0000256" key="3">
    <source>
        <dbReference type="ARBA" id="ARBA00022617"/>
    </source>
</evidence>
<dbReference type="InterPro" id="IPR017900">
    <property type="entry name" value="4Fe4S_Fe_S_CS"/>
</dbReference>
<dbReference type="PRINTS" id="PR00397">
    <property type="entry name" value="SIROHAEM"/>
</dbReference>
<evidence type="ECO:0000256" key="6">
    <source>
        <dbReference type="ARBA" id="ARBA00023004"/>
    </source>
</evidence>
<dbReference type="PROSITE" id="PS51379">
    <property type="entry name" value="4FE4S_FER_2"/>
    <property type="match status" value="2"/>
</dbReference>
<accession>A0A0F9YG25</accession>
<dbReference type="PROSITE" id="PS00198">
    <property type="entry name" value="4FE4S_FER_1"/>
    <property type="match status" value="1"/>
</dbReference>
<dbReference type="PANTHER" id="PTHR11493:SF54">
    <property type="entry name" value="ANAEROBIC SULFITE REDUCTASE SUBUNIT C"/>
    <property type="match status" value="1"/>
</dbReference>
<dbReference type="SUPFAM" id="SSF56014">
    <property type="entry name" value="Nitrite and sulphite reductase 4Fe-4S domain-like"/>
    <property type="match status" value="1"/>
</dbReference>
<dbReference type="Pfam" id="PF00037">
    <property type="entry name" value="Fer4"/>
    <property type="match status" value="1"/>
</dbReference>
<dbReference type="InterPro" id="IPR006067">
    <property type="entry name" value="NO2/SO3_Rdtase_4Fe4S_dom"/>
</dbReference>
<dbReference type="InterPro" id="IPR014261">
    <property type="entry name" value="Sulphite_reductase_C"/>
</dbReference>
<evidence type="ECO:0000259" key="8">
    <source>
        <dbReference type="PROSITE" id="PS51379"/>
    </source>
</evidence>
<name>A0A0F9YG25_9ZZZZ</name>
<dbReference type="InterPro" id="IPR005117">
    <property type="entry name" value="NiRdtase/SiRdtase_haem-b_fer"/>
</dbReference>
<dbReference type="Gene3D" id="3.30.413.10">
    <property type="entry name" value="Sulfite Reductase Hemoprotein, domain 1"/>
    <property type="match status" value="1"/>
</dbReference>
<reference evidence="9" key="1">
    <citation type="journal article" date="2015" name="Nature">
        <title>Complex archaea that bridge the gap between prokaryotes and eukaryotes.</title>
        <authorList>
            <person name="Spang A."/>
            <person name="Saw J.H."/>
            <person name="Jorgensen S.L."/>
            <person name="Zaremba-Niedzwiedzka K."/>
            <person name="Martijn J."/>
            <person name="Lind A.E."/>
            <person name="van Eijk R."/>
            <person name="Schleper C."/>
            <person name="Guy L."/>
            <person name="Ettema T.J."/>
        </authorList>
    </citation>
    <scope>NUCLEOTIDE SEQUENCE</scope>
</reference>
<dbReference type="GO" id="GO:0050311">
    <property type="term" value="F:sulfite reductase (ferredoxin) activity"/>
    <property type="evidence" value="ECO:0007669"/>
    <property type="project" value="TreeGrafter"/>
</dbReference>
<dbReference type="SUPFAM" id="SSF55124">
    <property type="entry name" value="Nitrite/Sulfite reductase N-terminal domain-like"/>
    <property type="match status" value="1"/>
</dbReference>
<protein>
    <recommendedName>
        <fullName evidence="8">4Fe-4S ferredoxin-type domain-containing protein</fullName>
    </recommendedName>
</protein>
<dbReference type="InterPro" id="IPR036136">
    <property type="entry name" value="Nit/Sulf_reduc_fer-like_dom_sf"/>
</dbReference>
<evidence type="ECO:0000256" key="5">
    <source>
        <dbReference type="ARBA" id="ARBA00023002"/>
    </source>
</evidence>
<dbReference type="EMBL" id="LAZR01000003">
    <property type="protein sequence ID" value="KKO11147.1"/>
    <property type="molecule type" value="Genomic_DNA"/>
</dbReference>
<comment type="caution">
    <text evidence="9">The sequence shown here is derived from an EMBL/GenBank/DDBJ whole genome shotgun (WGS) entry which is preliminary data.</text>
</comment>
<dbReference type="GO" id="GO:0016002">
    <property type="term" value="F:sulfite reductase activity"/>
    <property type="evidence" value="ECO:0007669"/>
    <property type="project" value="TreeGrafter"/>
</dbReference>
<dbReference type="InterPro" id="IPR045169">
    <property type="entry name" value="NO2/SO3_Rdtase_4Fe4S_prot"/>
</dbReference>
<evidence type="ECO:0000256" key="7">
    <source>
        <dbReference type="ARBA" id="ARBA00023014"/>
    </source>
</evidence>
<dbReference type="InterPro" id="IPR045854">
    <property type="entry name" value="NO2/SO3_Rdtase_4Fe4S_sf"/>
</dbReference>
<organism evidence="9">
    <name type="scientific">marine sediment metagenome</name>
    <dbReference type="NCBI Taxonomy" id="412755"/>
    <lineage>
        <taxon>unclassified sequences</taxon>
        <taxon>metagenomes</taxon>
        <taxon>ecological metagenomes</taxon>
    </lineage>
</organism>
<sequence length="323" mass="35736">MYDTKAIMRKAFRISKVRNESAIRIRVPGGHLDAAHLSVIRELAETFGNGTVHLTTRQGYEIPGVKLTDLGAISRHMAEMIADIEVACGVVLESPEDGYPAAGTRNVCACIGNRVCRFANFDTTALARKIEQAIYPNHTHLKVAITGCPNDCIKAHLHDIGIVGTVVPEYDPSRCIGCEACLDNCKKKITNALSFEDFAITRDEDYCLRCGECILKCPTGAFSRGKKLYRILLGGRTGKRNPRLAQTFVENATQDIVLGICRNLHRFIATYIDQSKAKEHMGYIIDRTGFDTFKSFVLEGLTLGPDVKVVQPTNPGYVYPRRP</sequence>
<feature type="domain" description="4Fe-4S ferredoxin-type" evidence="8">
    <location>
        <begin position="198"/>
        <end position="227"/>
    </location>
</feature>
<dbReference type="GO" id="GO:0051539">
    <property type="term" value="F:4 iron, 4 sulfur cluster binding"/>
    <property type="evidence" value="ECO:0007669"/>
    <property type="project" value="UniProtKB-KW"/>
</dbReference>
<keyword evidence="2" id="KW-0004">4Fe-4S</keyword>
<keyword evidence="5" id="KW-0560">Oxidoreductase</keyword>
<dbReference type="GO" id="GO:0020037">
    <property type="term" value="F:heme binding"/>
    <property type="evidence" value="ECO:0007669"/>
    <property type="project" value="InterPro"/>
</dbReference>